<dbReference type="InterPro" id="IPR008030">
    <property type="entry name" value="NmrA-like"/>
</dbReference>
<comment type="similarity">
    <text evidence="1">Belongs to the NmrA-type oxidoreductase family.</text>
</comment>
<dbReference type="AlphaFoldDB" id="A0A7K1V971"/>
<keyword evidence="2" id="KW-0521">NADP</keyword>
<dbReference type="PANTHER" id="PTHR42748:SF7">
    <property type="entry name" value="NMRA LIKE REDOX SENSOR 1-RELATED"/>
    <property type="match status" value="1"/>
</dbReference>
<sequence>MKTILVTGATGHQGGAVVAALRAAEGEWRIRAATRKPDSARAKALGRDGIELVAADLDRPDELADVLRGVYGVFGVGPRGGREAERGIALAEAAARAGVEHYVYSSVGGVERVRGIPHFDNKWLVEQRIRELGLPATMLRPTSYMEGFATPMVASIGLGMLASVLGENKTLQMISVRDIGVFAALAFADPDEYLGRALEIAGDELAVPEISAITGRAYLRMPQRLLRMMGPESRMFFWFGESGYRADIPALRRLHPNLLTLREWMAEHR</sequence>
<dbReference type="InterPro" id="IPR051164">
    <property type="entry name" value="NmrA-like_oxidored"/>
</dbReference>
<dbReference type="Proteomes" id="UP000466794">
    <property type="component" value="Unassembled WGS sequence"/>
</dbReference>
<dbReference type="SUPFAM" id="SSF51735">
    <property type="entry name" value="NAD(P)-binding Rossmann-fold domains"/>
    <property type="match status" value="1"/>
</dbReference>
<evidence type="ECO:0000256" key="2">
    <source>
        <dbReference type="ARBA" id="ARBA00022857"/>
    </source>
</evidence>
<proteinExistence type="inferred from homology"/>
<evidence type="ECO:0000259" key="3">
    <source>
        <dbReference type="Pfam" id="PF05368"/>
    </source>
</evidence>
<dbReference type="Pfam" id="PF05368">
    <property type="entry name" value="NmrA"/>
    <property type="match status" value="1"/>
</dbReference>
<reference evidence="4 5" key="1">
    <citation type="submission" date="2019-12" db="EMBL/GenBank/DDBJ databases">
        <title>Nocardia sp. nov. ET3-3 isolated from soil.</title>
        <authorList>
            <person name="Kanchanasin P."/>
            <person name="Tanasupawat S."/>
            <person name="Yuki M."/>
            <person name="Kudo T."/>
        </authorList>
    </citation>
    <scope>NUCLEOTIDE SEQUENCE [LARGE SCALE GENOMIC DNA]</scope>
    <source>
        <strain evidence="4 5">ET3-3</strain>
    </source>
</reference>
<dbReference type="PANTHER" id="PTHR42748">
    <property type="entry name" value="NITROGEN METABOLITE REPRESSION PROTEIN NMRA FAMILY MEMBER"/>
    <property type="match status" value="1"/>
</dbReference>
<gene>
    <name evidence="4" type="ORF">GPX89_38545</name>
</gene>
<dbReference type="InterPro" id="IPR036291">
    <property type="entry name" value="NAD(P)-bd_dom_sf"/>
</dbReference>
<dbReference type="EMBL" id="WRPP01000012">
    <property type="protein sequence ID" value="MVU83126.1"/>
    <property type="molecule type" value="Genomic_DNA"/>
</dbReference>
<dbReference type="RefSeq" id="WP_157392717.1">
    <property type="nucleotide sequence ID" value="NZ_WRPP01000012.1"/>
</dbReference>
<evidence type="ECO:0000256" key="1">
    <source>
        <dbReference type="ARBA" id="ARBA00006328"/>
    </source>
</evidence>
<evidence type="ECO:0000313" key="5">
    <source>
        <dbReference type="Proteomes" id="UP000466794"/>
    </source>
</evidence>
<feature type="domain" description="NmrA-like" evidence="3">
    <location>
        <begin position="2"/>
        <end position="216"/>
    </location>
</feature>
<evidence type="ECO:0000313" key="4">
    <source>
        <dbReference type="EMBL" id="MVU83126.1"/>
    </source>
</evidence>
<keyword evidence="5" id="KW-1185">Reference proteome</keyword>
<comment type="caution">
    <text evidence="4">The sequence shown here is derived from an EMBL/GenBank/DDBJ whole genome shotgun (WGS) entry which is preliminary data.</text>
</comment>
<accession>A0A7K1V971</accession>
<dbReference type="Gene3D" id="3.90.25.10">
    <property type="entry name" value="UDP-galactose 4-epimerase, domain 1"/>
    <property type="match status" value="1"/>
</dbReference>
<dbReference type="Gene3D" id="3.40.50.720">
    <property type="entry name" value="NAD(P)-binding Rossmann-like Domain"/>
    <property type="match status" value="1"/>
</dbReference>
<dbReference type="CDD" id="cd05251">
    <property type="entry name" value="NmrA_like_SDR_a"/>
    <property type="match status" value="1"/>
</dbReference>
<name>A0A7K1V971_9NOCA</name>
<organism evidence="4 5">
    <name type="scientific">Nocardia terrae</name>
    <dbReference type="NCBI Taxonomy" id="2675851"/>
    <lineage>
        <taxon>Bacteria</taxon>
        <taxon>Bacillati</taxon>
        <taxon>Actinomycetota</taxon>
        <taxon>Actinomycetes</taxon>
        <taxon>Mycobacteriales</taxon>
        <taxon>Nocardiaceae</taxon>
        <taxon>Nocardia</taxon>
    </lineage>
</organism>
<protein>
    <submittedName>
        <fullName evidence="4">NAD(P)H-binding protein</fullName>
    </submittedName>
</protein>